<evidence type="ECO:0000313" key="2">
    <source>
        <dbReference type="Proteomes" id="UP000070483"/>
    </source>
</evidence>
<comment type="caution">
    <text evidence="1">The sequence shown here is derived from an EMBL/GenBank/DDBJ whole genome shotgun (WGS) entry which is preliminary data.</text>
</comment>
<protein>
    <submittedName>
        <fullName evidence="1">Uncharacterized protein</fullName>
    </submittedName>
</protein>
<sequence>MNEITYLVSFKSTDKFNNIDSGHCAAVLEKGNYTEGELVDFFIESVRTNFNLEKEREIIITNIINLTKIRRELEE</sequence>
<dbReference type="AlphaFoldDB" id="A0A134A6L2"/>
<keyword evidence="2" id="KW-1185">Reference proteome</keyword>
<name>A0A134A6L2_9FUSO</name>
<dbReference type="OrthoDB" id="9855532at2"/>
<dbReference type="PATRIC" id="fig|157687.3.peg.1595"/>
<gene>
    <name evidence="1" type="ORF">HMPREF3180_01604</name>
</gene>
<proteinExistence type="predicted"/>
<reference evidence="2" key="1">
    <citation type="submission" date="2016-01" db="EMBL/GenBank/DDBJ databases">
        <authorList>
            <person name="Mitreva M."/>
            <person name="Pepin K.H."/>
            <person name="Mihindukulasuriya K.A."/>
            <person name="Fulton R."/>
            <person name="Fronick C."/>
            <person name="O'Laughlin M."/>
            <person name="Miner T."/>
            <person name="Herter B."/>
            <person name="Rosa B.A."/>
            <person name="Cordes M."/>
            <person name="Tomlinson C."/>
            <person name="Wollam A."/>
            <person name="Palsikar V.B."/>
            <person name="Mardis E.R."/>
            <person name="Wilson R.K."/>
        </authorList>
    </citation>
    <scope>NUCLEOTIDE SEQUENCE [LARGE SCALE GENOMIC DNA]</scope>
    <source>
        <strain evidence="2">KA00185</strain>
    </source>
</reference>
<dbReference type="RefSeq" id="WP_060918239.1">
    <property type="nucleotide sequence ID" value="NZ_KQ960091.1"/>
</dbReference>
<organism evidence="1 2">
    <name type="scientific">Leptotrichia wadei</name>
    <dbReference type="NCBI Taxonomy" id="157687"/>
    <lineage>
        <taxon>Bacteria</taxon>
        <taxon>Fusobacteriati</taxon>
        <taxon>Fusobacteriota</taxon>
        <taxon>Fusobacteriia</taxon>
        <taxon>Fusobacteriales</taxon>
        <taxon>Leptotrichiaceae</taxon>
        <taxon>Leptotrichia</taxon>
    </lineage>
</organism>
<dbReference type="EMBL" id="LSDD01000113">
    <property type="protein sequence ID" value="KXB63344.1"/>
    <property type="molecule type" value="Genomic_DNA"/>
</dbReference>
<evidence type="ECO:0000313" key="1">
    <source>
        <dbReference type="EMBL" id="KXB63344.1"/>
    </source>
</evidence>
<dbReference type="Proteomes" id="UP000070483">
    <property type="component" value="Unassembled WGS sequence"/>
</dbReference>
<dbReference type="STRING" id="157687.HMPREF3180_01604"/>
<accession>A0A134A6L2</accession>